<evidence type="ECO:0000256" key="2">
    <source>
        <dbReference type="ARBA" id="ARBA00004718"/>
    </source>
</evidence>
<dbReference type="AlphaFoldDB" id="A0A2T9YMJ7"/>
<dbReference type="InterPro" id="IPR045886">
    <property type="entry name" value="ThiF/MoeB/HesA"/>
</dbReference>
<dbReference type="InterPro" id="IPR000594">
    <property type="entry name" value="ThiF_NAD_FAD-bd"/>
</dbReference>
<accession>A0A2T9YMJ7</accession>
<dbReference type="EMBL" id="MBFR01000124">
    <property type="protein sequence ID" value="PVU93560.1"/>
    <property type="molecule type" value="Genomic_DNA"/>
</dbReference>
<evidence type="ECO:0000313" key="9">
    <source>
        <dbReference type="Proteomes" id="UP000245383"/>
    </source>
</evidence>
<dbReference type="OrthoDB" id="1708823at2759"/>
<dbReference type="STRING" id="133385.A0A2T9YMJ7"/>
<gene>
    <name evidence="8" type="ORF">BB561_003200</name>
</gene>
<name>A0A2T9YMJ7_9FUNG</name>
<evidence type="ECO:0000256" key="6">
    <source>
        <dbReference type="ARBA" id="ARBA00044354"/>
    </source>
</evidence>
<dbReference type="PRINTS" id="PR01849">
    <property type="entry name" value="UBIQUITINACT"/>
</dbReference>
<keyword evidence="9" id="KW-1185">Reference proteome</keyword>
<organism evidence="8 9">
    <name type="scientific">Smittium simulii</name>
    <dbReference type="NCBI Taxonomy" id="133385"/>
    <lineage>
        <taxon>Eukaryota</taxon>
        <taxon>Fungi</taxon>
        <taxon>Fungi incertae sedis</taxon>
        <taxon>Zoopagomycota</taxon>
        <taxon>Kickxellomycotina</taxon>
        <taxon>Harpellomycetes</taxon>
        <taxon>Harpellales</taxon>
        <taxon>Legeriomycetaceae</taxon>
        <taxon>Smittium</taxon>
    </lineage>
</organism>
<evidence type="ECO:0000256" key="4">
    <source>
        <dbReference type="ARBA" id="ARBA00022786"/>
    </source>
</evidence>
<dbReference type="GO" id="GO:0005737">
    <property type="term" value="C:cytoplasm"/>
    <property type="evidence" value="ECO:0007669"/>
    <property type="project" value="TreeGrafter"/>
</dbReference>
<protein>
    <recommendedName>
        <fullName evidence="6">Ubiquitin-like 1-activating enzyme E1A</fullName>
    </recommendedName>
</protein>
<dbReference type="InterPro" id="IPR000011">
    <property type="entry name" value="UBQ/SUMO-activ_enz_E1-like"/>
</dbReference>
<evidence type="ECO:0000259" key="7">
    <source>
        <dbReference type="Pfam" id="PF00899"/>
    </source>
</evidence>
<dbReference type="InterPro" id="IPR035985">
    <property type="entry name" value="Ubiquitin-activating_enz"/>
</dbReference>
<dbReference type="GO" id="GO:0031510">
    <property type="term" value="C:SUMO activating enzyme complex"/>
    <property type="evidence" value="ECO:0007669"/>
    <property type="project" value="TreeGrafter"/>
</dbReference>
<dbReference type="GO" id="GO:0019948">
    <property type="term" value="F:SUMO activating enzyme activity"/>
    <property type="evidence" value="ECO:0007669"/>
    <property type="project" value="TreeGrafter"/>
</dbReference>
<keyword evidence="5" id="KW-0539">Nucleus</keyword>
<sequence length="324" mass="36223">MSNITTDELSLYDRQIRLWGFDAQKRILTARVLFIGVNQLIMESAKNLVLGGLGKISLIDSNIVKDSDLQELYILDSSAIGLKKDIAMSKALSGFNPTISIITDEIGSTLDISFMASFDIVVATNLSIDKQIELNEICRLSKTKFVSSNMLGLYGFIFCDLIEHHYVLETKEKNVLNPDEIITKNQEFKEIHCPLKTSITHKFESMSKRKLNRLVSPLYFILLAYNKIIENSKLSIDSQELFALLQKEVNDLLVSNNVSDDFVTESAIRDFIANSSNNVTAATSILGGILAQEIIKIVSGKNLPISNWLIFNALESDALIHNIK</sequence>
<comment type="pathway">
    <text evidence="2">Protein modification; protein sumoylation.</text>
</comment>
<evidence type="ECO:0000256" key="1">
    <source>
        <dbReference type="ARBA" id="ARBA00004123"/>
    </source>
</evidence>
<dbReference type="Pfam" id="PF00899">
    <property type="entry name" value="ThiF"/>
    <property type="match status" value="1"/>
</dbReference>
<comment type="similarity">
    <text evidence="3">Belongs to the ubiquitin-activating E1 family.</text>
</comment>
<evidence type="ECO:0000256" key="5">
    <source>
        <dbReference type="ARBA" id="ARBA00023242"/>
    </source>
</evidence>
<comment type="subcellular location">
    <subcellularLocation>
        <location evidence="1">Nucleus</location>
    </subcellularLocation>
</comment>
<dbReference type="SUPFAM" id="SSF69572">
    <property type="entry name" value="Activating enzymes of the ubiquitin-like proteins"/>
    <property type="match status" value="1"/>
</dbReference>
<comment type="caution">
    <text evidence="8">The sequence shown here is derived from an EMBL/GenBank/DDBJ whole genome shotgun (WGS) entry which is preliminary data.</text>
</comment>
<evidence type="ECO:0000256" key="3">
    <source>
        <dbReference type="ARBA" id="ARBA00005673"/>
    </source>
</evidence>
<dbReference type="Proteomes" id="UP000245383">
    <property type="component" value="Unassembled WGS sequence"/>
</dbReference>
<dbReference type="PANTHER" id="PTHR10953">
    <property type="entry name" value="UBIQUITIN-ACTIVATING ENZYME E1"/>
    <property type="match status" value="1"/>
</dbReference>
<feature type="domain" description="THIF-type NAD/FAD binding fold" evidence="7">
    <location>
        <begin position="12"/>
        <end position="317"/>
    </location>
</feature>
<proteinExistence type="inferred from homology"/>
<reference evidence="8 9" key="1">
    <citation type="journal article" date="2018" name="MBio">
        <title>Comparative Genomics Reveals the Core Gene Toolbox for the Fungus-Insect Symbiosis.</title>
        <authorList>
            <person name="Wang Y."/>
            <person name="Stata M."/>
            <person name="Wang W."/>
            <person name="Stajich J.E."/>
            <person name="White M.M."/>
            <person name="Moncalvo J.M."/>
        </authorList>
    </citation>
    <scope>NUCLEOTIDE SEQUENCE [LARGE SCALE GENOMIC DNA]</scope>
    <source>
        <strain evidence="8 9">SWE-8-4</strain>
    </source>
</reference>
<dbReference type="Gene3D" id="3.40.50.720">
    <property type="entry name" value="NAD(P)-binding Rossmann-like Domain"/>
    <property type="match status" value="1"/>
</dbReference>
<dbReference type="PANTHER" id="PTHR10953:SF162">
    <property type="entry name" value="SUMO-ACTIVATING ENZYME SUBUNIT 1"/>
    <property type="match status" value="1"/>
</dbReference>
<dbReference type="GO" id="GO:0016925">
    <property type="term" value="P:protein sumoylation"/>
    <property type="evidence" value="ECO:0007669"/>
    <property type="project" value="TreeGrafter"/>
</dbReference>
<evidence type="ECO:0000313" key="8">
    <source>
        <dbReference type="EMBL" id="PVU93560.1"/>
    </source>
</evidence>
<keyword evidence="4" id="KW-0833">Ubl conjugation pathway</keyword>